<dbReference type="EnsemblMetazoa" id="XM_050660160.1">
    <property type="protein sequence ID" value="XP_050516117.1"/>
    <property type="gene ID" value="LOC126890980"/>
</dbReference>
<keyword evidence="3" id="KW-1185">Reference proteome</keyword>
<evidence type="ECO:0000313" key="2">
    <source>
        <dbReference type="EnsemblMetazoa" id="XP_050516117.1"/>
    </source>
</evidence>
<evidence type="ECO:0000313" key="3">
    <source>
        <dbReference type="Proteomes" id="UP001652700"/>
    </source>
</evidence>
<sequence length="408" mass="46773">MNGSILNVNKTVPVDESIINSEYHTHLPYSATSLDNNDEIRIPIQSQNIYTYPSESYIILEGNLISQEKGHYSTKLSFINNGFLHLFEECRYELGGTIIARSRFPGITSTLKGYASFTPNDCIKNANSGWSITEHPKIVEPTTGYFNVCIPLKQILGFGEDCKKIIINLQQELVLVRSHTDFNATITTDGATDTPKVKITKIMWKVPHISVSDEQKLVLLQHLEMQNNLEISFRNWSLQKLPVLPKTKSYDWTIMTVKQSEVPRYMIVGFQTDRENSKTRDNSDFDHCNLTNLKVYLNSEVYPYDNLNIDFKKKHYAIAYEMYARFQESYYFQGKSEPCLSLTNFIQKAPIFIIDCSHQNEAVKGGAIDVRLELESSENFPDNTSVYCLIIHDRTVIYNPLSNLVKVQ</sequence>
<dbReference type="PANTHER" id="PTHR36159">
    <property type="entry name" value="PROTEIN CBG23766"/>
    <property type="match status" value="1"/>
</dbReference>
<dbReference type="PANTHER" id="PTHR36159:SF1">
    <property type="entry name" value="RETROVIRUS-RELATED POL POLYPROTEIN FROM TRANSPOSON 412-LIKE PROTEIN"/>
    <property type="match status" value="1"/>
</dbReference>
<evidence type="ECO:0000259" key="1">
    <source>
        <dbReference type="Pfam" id="PF21738"/>
    </source>
</evidence>
<reference evidence="2" key="1">
    <citation type="submission" date="2025-05" db="UniProtKB">
        <authorList>
            <consortium name="EnsemblMetazoa"/>
        </authorList>
    </citation>
    <scope>IDENTIFICATION</scope>
</reference>
<organism evidence="2 3">
    <name type="scientific">Diabrotica virgifera virgifera</name>
    <name type="common">western corn rootworm</name>
    <dbReference type="NCBI Taxonomy" id="50390"/>
    <lineage>
        <taxon>Eukaryota</taxon>
        <taxon>Metazoa</taxon>
        <taxon>Ecdysozoa</taxon>
        <taxon>Arthropoda</taxon>
        <taxon>Hexapoda</taxon>
        <taxon>Insecta</taxon>
        <taxon>Pterygota</taxon>
        <taxon>Neoptera</taxon>
        <taxon>Endopterygota</taxon>
        <taxon>Coleoptera</taxon>
        <taxon>Polyphaga</taxon>
        <taxon>Cucujiformia</taxon>
        <taxon>Chrysomeloidea</taxon>
        <taxon>Chrysomelidae</taxon>
        <taxon>Galerucinae</taxon>
        <taxon>Diabroticina</taxon>
        <taxon>Diabroticites</taxon>
        <taxon>Diabrotica</taxon>
    </lineage>
</organism>
<accession>A0ABM5L0Z8</accession>
<name>A0ABM5L0Z8_DIAVI</name>
<feature type="domain" description="Double jelly roll-like" evidence="1">
    <location>
        <begin position="79"/>
        <end position="396"/>
    </location>
</feature>
<proteinExistence type="predicted"/>
<protein>
    <recommendedName>
        <fullName evidence="1">Double jelly roll-like domain-containing protein</fullName>
    </recommendedName>
</protein>
<dbReference type="Pfam" id="PF21738">
    <property type="entry name" value="DJR-like_dom"/>
    <property type="match status" value="1"/>
</dbReference>
<dbReference type="Proteomes" id="UP001652700">
    <property type="component" value="Unplaced"/>
</dbReference>
<dbReference type="GeneID" id="126890980"/>
<dbReference type="InterPro" id="IPR049512">
    <property type="entry name" value="DJR-like_dom"/>
</dbReference>
<dbReference type="RefSeq" id="XP_050516117.1">
    <property type="nucleotide sequence ID" value="XM_050660160.1"/>
</dbReference>